<evidence type="ECO:0000313" key="2">
    <source>
        <dbReference type="Proteomes" id="UP000245370"/>
    </source>
</evidence>
<dbReference type="EMBL" id="QFRJ01000004">
    <property type="protein sequence ID" value="PWH85880.1"/>
    <property type="molecule type" value="Genomic_DNA"/>
</dbReference>
<organism evidence="1 2">
    <name type="scientific">Brumimicrobium oceani</name>
    <dbReference type="NCBI Taxonomy" id="2100725"/>
    <lineage>
        <taxon>Bacteria</taxon>
        <taxon>Pseudomonadati</taxon>
        <taxon>Bacteroidota</taxon>
        <taxon>Flavobacteriia</taxon>
        <taxon>Flavobacteriales</taxon>
        <taxon>Crocinitomicaceae</taxon>
        <taxon>Brumimicrobium</taxon>
    </lineage>
</organism>
<proteinExistence type="predicted"/>
<dbReference type="AlphaFoldDB" id="A0A2U2XDR8"/>
<dbReference type="Proteomes" id="UP000245370">
    <property type="component" value="Unassembled WGS sequence"/>
</dbReference>
<protein>
    <submittedName>
        <fullName evidence="1">Uncharacterized protein</fullName>
    </submittedName>
</protein>
<dbReference type="RefSeq" id="WP_109359157.1">
    <property type="nucleotide sequence ID" value="NZ_QFRJ01000004.1"/>
</dbReference>
<reference evidence="1 2" key="2">
    <citation type="submission" date="2018-05" db="EMBL/GenBank/DDBJ databases">
        <authorList>
            <person name="Lanie J.A."/>
            <person name="Ng W.-L."/>
            <person name="Kazmierczak K.M."/>
            <person name="Andrzejewski T.M."/>
            <person name="Davidsen T.M."/>
            <person name="Wayne K.J."/>
            <person name="Tettelin H."/>
            <person name="Glass J.I."/>
            <person name="Rusch D."/>
            <person name="Podicherti R."/>
            <person name="Tsui H.-C.T."/>
            <person name="Winkler M.E."/>
        </authorList>
    </citation>
    <scope>NUCLEOTIDE SEQUENCE [LARGE SCALE GENOMIC DNA]</scope>
    <source>
        <strain evidence="1 2">C305</strain>
    </source>
</reference>
<name>A0A2U2XDR8_9FLAO</name>
<keyword evidence="2" id="KW-1185">Reference proteome</keyword>
<sequence length="139" mass="15608">MSQQINYYSDNFYGGVTGAGFNPGYSLVNSSISFNIPNNSTIKKAFLFATSKKYMEEASFLDSITIKINGIDLSIGNQHAINNNYIYKRGFSPSDYIEHKTLVKDITYLSSILNQTPITVESTLQPDLPAIMHYYIIIL</sequence>
<reference evidence="1 2" key="1">
    <citation type="submission" date="2018-05" db="EMBL/GenBank/DDBJ databases">
        <title>Brumimicrobium oceani sp. nov., isolated from coastal sediment.</title>
        <authorList>
            <person name="Kou Y."/>
        </authorList>
    </citation>
    <scope>NUCLEOTIDE SEQUENCE [LARGE SCALE GENOMIC DNA]</scope>
    <source>
        <strain evidence="1 2">C305</strain>
    </source>
</reference>
<accession>A0A2U2XDR8</accession>
<comment type="caution">
    <text evidence="1">The sequence shown here is derived from an EMBL/GenBank/DDBJ whole genome shotgun (WGS) entry which is preliminary data.</text>
</comment>
<evidence type="ECO:0000313" key="1">
    <source>
        <dbReference type="EMBL" id="PWH85880.1"/>
    </source>
</evidence>
<gene>
    <name evidence="1" type="ORF">DIT68_07235</name>
</gene>